<proteinExistence type="predicted"/>
<dbReference type="RefSeq" id="WP_248835785.1">
    <property type="nucleotide sequence ID" value="NZ_JAJEQE010000045.1"/>
</dbReference>
<dbReference type="EMBL" id="JAJEQE010000045">
    <property type="protein sequence ID" value="MCC2149879.1"/>
    <property type="molecule type" value="Genomic_DNA"/>
</dbReference>
<evidence type="ECO:0000256" key="1">
    <source>
        <dbReference type="SAM" id="Coils"/>
    </source>
</evidence>
<reference evidence="2 3" key="1">
    <citation type="submission" date="2021-10" db="EMBL/GenBank/DDBJ databases">
        <title>Anaerobic single-cell dispensing facilitates the cultivation of human gut bacteria.</title>
        <authorList>
            <person name="Afrizal A."/>
        </authorList>
    </citation>
    <scope>NUCLEOTIDE SEQUENCE [LARGE SCALE GENOMIC DNA]</scope>
    <source>
        <strain evidence="2 3">CLA-AA-H246</strain>
    </source>
</reference>
<name>A0ABS8EYR7_9FIRM</name>
<organism evidence="2 3">
    <name type="scientific">Hominisplanchenecus faecis</name>
    <dbReference type="NCBI Taxonomy" id="2885351"/>
    <lineage>
        <taxon>Bacteria</taxon>
        <taxon>Bacillati</taxon>
        <taxon>Bacillota</taxon>
        <taxon>Clostridia</taxon>
        <taxon>Lachnospirales</taxon>
        <taxon>Lachnospiraceae</taxon>
        <taxon>Hominisplanchenecus</taxon>
    </lineage>
</organism>
<keyword evidence="1" id="KW-0175">Coiled coil</keyword>
<gene>
    <name evidence="2" type="ORF">LKD42_11550</name>
</gene>
<keyword evidence="3" id="KW-1185">Reference proteome</keyword>
<dbReference type="Proteomes" id="UP001299235">
    <property type="component" value="Unassembled WGS sequence"/>
</dbReference>
<protein>
    <submittedName>
        <fullName evidence="2">T2 family ribonuclease</fullName>
    </submittedName>
</protein>
<evidence type="ECO:0000313" key="3">
    <source>
        <dbReference type="Proteomes" id="UP001299235"/>
    </source>
</evidence>
<accession>A0ABS8EYR7</accession>
<evidence type="ECO:0000313" key="2">
    <source>
        <dbReference type="EMBL" id="MCC2149879.1"/>
    </source>
</evidence>
<comment type="caution">
    <text evidence="2">The sequence shown here is derived from an EMBL/GenBank/DDBJ whole genome shotgun (WGS) entry which is preliminary data.</text>
</comment>
<sequence length="337" mass="39756">MSKDLRKRKDEKFVRFAKEYQKKREDSRETWEQQPSNAAYLTTSGIVKRIQLLLPADLKCNNNGEIISLANPCGTWKINSDIQDLALFECDPDRDLDQEELDKRQNELQKLWNDVSEEKKETIRLWKEENNKKNGGSPSVKATLENRYKALEKKSENVMDEIAQLKLRNSHTIFETFTDTEKELYERLLKDIRFHRVKPGHVDGKLIKKEGWSVVDEQKRREIFGLFIKAVTETKENQKKWNLTDMDLVKIRKNFFDPDYNKIIPVKEKLLDMETPDSWIEIIKNNSKTEEEFISSLKKLEKVLKRFGITQQTVDDINEGECIKEAIRRGIEKMGKE</sequence>
<feature type="coiled-coil region" evidence="1">
    <location>
        <begin position="141"/>
        <end position="168"/>
    </location>
</feature>